<proteinExistence type="predicted"/>
<name>A0A6C0C2X2_9ZZZZ</name>
<dbReference type="EMBL" id="MN739320">
    <property type="protein sequence ID" value="QHS98652.1"/>
    <property type="molecule type" value="Genomic_DNA"/>
</dbReference>
<protein>
    <submittedName>
        <fullName evidence="1">Uncharacterized protein</fullName>
    </submittedName>
</protein>
<evidence type="ECO:0000313" key="1">
    <source>
        <dbReference type="EMBL" id="QHS98652.1"/>
    </source>
</evidence>
<reference evidence="1" key="1">
    <citation type="journal article" date="2020" name="Nature">
        <title>Giant virus diversity and host interactions through global metagenomics.</title>
        <authorList>
            <person name="Schulz F."/>
            <person name="Roux S."/>
            <person name="Paez-Espino D."/>
            <person name="Jungbluth S."/>
            <person name="Walsh D.A."/>
            <person name="Denef V.J."/>
            <person name="McMahon K.D."/>
            <person name="Konstantinidis K.T."/>
            <person name="Eloe-Fadrosh E.A."/>
            <person name="Kyrpides N.C."/>
            <person name="Woyke T."/>
        </authorList>
    </citation>
    <scope>NUCLEOTIDE SEQUENCE</scope>
    <source>
        <strain evidence="1">GVMAG-M-3300020185-18</strain>
    </source>
</reference>
<organism evidence="1">
    <name type="scientific">viral metagenome</name>
    <dbReference type="NCBI Taxonomy" id="1070528"/>
    <lineage>
        <taxon>unclassified sequences</taxon>
        <taxon>metagenomes</taxon>
        <taxon>organismal metagenomes</taxon>
    </lineage>
</organism>
<sequence length="194" mass="21830">MSEDYHVARSIYYSFFSKVKNVSTSLPKIYKTYVETDASGASSIFRMSPHFKTLHSVQLNNSLKKTLENDYTGEKISWYTNSGSSLSALSNICSNVVDPVFFYMNYNNYNKDADCLIVDYISKIVSTCKEKNIICIDSFGLIDGCLTTSDSDNSALKEKIVKRCGSRLSDNYIVGSTSSGRYRLLLHLNTVMEN</sequence>
<accession>A0A6C0C2X2</accession>
<dbReference type="AlphaFoldDB" id="A0A6C0C2X2"/>